<name>A0A1L3I120_9RHOB</name>
<evidence type="ECO:0000313" key="1">
    <source>
        <dbReference type="EMBL" id="APG45697.1"/>
    </source>
</evidence>
<protein>
    <submittedName>
        <fullName evidence="1">Uncharacterized protein</fullName>
    </submittedName>
</protein>
<organism evidence="1 2">
    <name type="scientific">Phaeobacter porticola</name>
    <dbReference type="NCBI Taxonomy" id="1844006"/>
    <lineage>
        <taxon>Bacteria</taxon>
        <taxon>Pseudomonadati</taxon>
        <taxon>Pseudomonadota</taxon>
        <taxon>Alphaproteobacteria</taxon>
        <taxon>Rhodobacterales</taxon>
        <taxon>Roseobacteraceae</taxon>
        <taxon>Phaeobacter</taxon>
    </lineage>
</organism>
<dbReference type="STRING" id="1844006.PhaeoP97_00245"/>
<gene>
    <name evidence="1" type="ORF">PhaeoP97_00245</name>
</gene>
<accession>A0A1L3I120</accession>
<sequence length="194" mass="21713">MSWPVSQRRDQHNRVLMWVEAKEHLTGDPKPLGIWDGRDHQQFEIDGEIRAFYGAGSIQQLKAFTSEAGLVIQNYGLDLAAFSPEVRALVRARDVRFARVQIYVVVFDPETGAQLGLHRVFSGVIDGAPEEIGAAGGDALVKLNLVSNARLLTRKAPVLKSQAAQSKREDDKFFQYADVSGAVPVFWGRWRHRD</sequence>
<dbReference type="KEGG" id="php:PhaeoP97_00245"/>
<keyword evidence="2" id="KW-1185">Reference proteome</keyword>
<dbReference type="Proteomes" id="UP000183859">
    <property type="component" value="Chromosome"/>
</dbReference>
<proteinExistence type="predicted"/>
<dbReference type="AlphaFoldDB" id="A0A1L3I120"/>
<dbReference type="EMBL" id="CP016364">
    <property type="protein sequence ID" value="APG45697.1"/>
    <property type="molecule type" value="Genomic_DNA"/>
</dbReference>
<reference evidence="2" key="1">
    <citation type="submission" date="2016-07" db="EMBL/GenBank/DDBJ databases">
        <title>Phaeobacter portensis sp. nov., a tropodithietic acid producing bacterium isolated from a German harbor.</title>
        <authorList>
            <person name="Freese H.M."/>
            <person name="Bunk B."/>
            <person name="Breider S."/>
            <person name="Brinkhoff T."/>
        </authorList>
    </citation>
    <scope>NUCLEOTIDE SEQUENCE [LARGE SCALE GENOMIC DNA]</scope>
    <source>
        <strain evidence="2">P97</strain>
    </source>
</reference>
<dbReference type="RefSeq" id="WP_072503518.1">
    <property type="nucleotide sequence ID" value="NZ_CP016364.1"/>
</dbReference>
<evidence type="ECO:0000313" key="2">
    <source>
        <dbReference type="Proteomes" id="UP000183859"/>
    </source>
</evidence>
<dbReference type="OrthoDB" id="7770859at2"/>